<dbReference type="STRING" id="29343.CCDG5_1398"/>
<keyword evidence="10" id="KW-1185">Reference proteome</keyword>
<evidence type="ECO:0000256" key="5">
    <source>
        <dbReference type="ARBA" id="ARBA00022989"/>
    </source>
</evidence>
<dbReference type="PANTHER" id="PTHR42709:SF6">
    <property type="entry name" value="UNDECAPRENYL PHOSPHATE TRANSPORTER A"/>
    <property type="match status" value="1"/>
</dbReference>
<keyword evidence="6 7" id="KW-0472">Membrane</keyword>
<feature type="transmembrane region" description="Helical" evidence="7">
    <location>
        <begin position="12"/>
        <end position="34"/>
    </location>
</feature>
<feature type="transmembrane region" description="Helical" evidence="7">
    <location>
        <begin position="181"/>
        <end position="199"/>
    </location>
</feature>
<feature type="transmembrane region" description="Helical" evidence="7">
    <location>
        <begin position="54"/>
        <end position="78"/>
    </location>
</feature>
<evidence type="ECO:0000313" key="9">
    <source>
        <dbReference type="EMBL" id="CDZ24512.1"/>
    </source>
</evidence>
<dbReference type="OrthoDB" id="9813426at2"/>
<dbReference type="PATRIC" id="fig|29343.3.peg.1473"/>
<accession>A0A078KPR1</accession>
<comment type="similarity">
    <text evidence="2">Belongs to the DedA family.</text>
</comment>
<keyword evidence="3" id="KW-1003">Cell membrane</keyword>
<dbReference type="Proteomes" id="UP000032431">
    <property type="component" value="Chromosome I"/>
</dbReference>
<dbReference type="Pfam" id="PF09335">
    <property type="entry name" value="VTT_dom"/>
    <property type="match status" value="1"/>
</dbReference>
<name>A0A078KPR1_9FIRM</name>
<dbReference type="PANTHER" id="PTHR42709">
    <property type="entry name" value="ALKALINE PHOSPHATASE LIKE PROTEIN"/>
    <property type="match status" value="1"/>
</dbReference>
<evidence type="ECO:0000256" key="2">
    <source>
        <dbReference type="ARBA" id="ARBA00010792"/>
    </source>
</evidence>
<dbReference type="KEGG" id="ccel:CCDG5_1398"/>
<evidence type="ECO:0000259" key="8">
    <source>
        <dbReference type="Pfam" id="PF09335"/>
    </source>
</evidence>
<comment type="subcellular location">
    <subcellularLocation>
        <location evidence="1">Cell membrane</location>
        <topology evidence="1">Multi-pass membrane protein</topology>
    </subcellularLocation>
</comment>
<keyword evidence="4 7" id="KW-0812">Transmembrane</keyword>
<evidence type="ECO:0000256" key="3">
    <source>
        <dbReference type="ARBA" id="ARBA00022475"/>
    </source>
</evidence>
<dbReference type="AlphaFoldDB" id="A0A078KPR1"/>
<evidence type="ECO:0000256" key="4">
    <source>
        <dbReference type="ARBA" id="ARBA00022692"/>
    </source>
</evidence>
<reference evidence="10" key="1">
    <citation type="submission" date="2014-07" db="EMBL/GenBank/DDBJ databases">
        <authorList>
            <person name="Wibberg D."/>
        </authorList>
    </citation>
    <scope>NUCLEOTIDE SEQUENCE [LARGE SCALE GENOMIC DNA]</scope>
    <source>
        <strain evidence="10">DG5</strain>
    </source>
</reference>
<evidence type="ECO:0000256" key="7">
    <source>
        <dbReference type="SAM" id="Phobius"/>
    </source>
</evidence>
<dbReference type="HOGENOM" id="CLU_044208_1_1_9"/>
<sequence>MNEFINNIMMRIHDFPVWGIILFCFISACLQQIFPPYPSDILLLVLGGLAVTGIIAGPAAIIPYIIGTVFSSLLVFYISRKIGKPILKNKYVRKVFPKRNQRVAGLYMRKYGTPALAICKFLPGVNTVCLFIAGVMGLKGLVPSLVIVVSSIVQNLVYYFAGKAIGNNLPSLYNFSERFTIVAVIIAVLIIAIFIVFKFRRKLFRRVRI</sequence>
<keyword evidence="5 7" id="KW-1133">Transmembrane helix</keyword>
<dbReference type="EMBL" id="LM995447">
    <property type="protein sequence ID" value="CDZ24512.1"/>
    <property type="molecule type" value="Genomic_DNA"/>
</dbReference>
<feature type="domain" description="VTT" evidence="8">
    <location>
        <begin position="38"/>
        <end position="163"/>
    </location>
</feature>
<organism evidence="9 10">
    <name type="scientific">[Clostridium] cellulosi</name>
    <dbReference type="NCBI Taxonomy" id="29343"/>
    <lineage>
        <taxon>Bacteria</taxon>
        <taxon>Bacillati</taxon>
        <taxon>Bacillota</taxon>
        <taxon>Clostridia</taxon>
        <taxon>Eubacteriales</taxon>
        <taxon>Oscillospiraceae</taxon>
        <taxon>Oscillospiraceae incertae sedis</taxon>
    </lineage>
</organism>
<dbReference type="InterPro" id="IPR051311">
    <property type="entry name" value="DedA_domain"/>
</dbReference>
<dbReference type="GO" id="GO:0005886">
    <property type="term" value="C:plasma membrane"/>
    <property type="evidence" value="ECO:0007669"/>
    <property type="project" value="UniProtKB-SubCell"/>
</dbReference>
<dbReference type="InterPro" id="IPR032816">
    <property type="entry name" value="VTT_dom"/>
</dbReference>
<evidence type="ECO:0000256" key="6">
    <source>
        <dbReference type="ARBA" id="ARBA00023136"/>
    </source>
</evidence>
<protein>
    <recommendedName>
        <fullName evidence="8">VTT domain-containing protein</fullName>
    </recommendedName>
</protein>
<gene>
    <name evidence="9" type="ORF">CCDG5_1398</name>
</gene>
<evidence type="ECO:0000256" key="1">
    <source>
        <dbReference type="ARBA" id="ARBA00004651"/>
    </source>
</evidence>
<proteinExistence type="inferred from homology"/>
<evidence type="ECO:0000313" key="10">
    <source>
        <dbReference type="Proteomes" id="UP000032431"/>
    </source>
</evidence>